<dbReference type="InterPro" id="IPR050793">
    <property type="entry name" value="CMP-NeuNAc_synthase"/>
</dbReference>
<dbReference type="InterPro" id="IPR029044">
    <property type="entry name" value="Nucleotide-diphossugar_trans"/>
</dbReference>
<dbReference type="PANTHER" id="PTHR21485:SF6">
    <property type="entry name" value="N-ACYLNEURAMINATE CYTIDYLYLTRANSFERASE-RELATED"/>
    <property type="match status" value="1"/>
</dbReference>
<dbReference type="CDD" id="cd02513">
    <property type="entry name" value="CMP-NeuAc_Synthase"/>
    <property type="match status" value="1"/>
</dbReference>
<organism evidence="1 2">
    <name type="scientific">Deefgea chitinilytica</name>
    <dbReference type="NCBI Taxonomy" id="570276"/>
    <lineage>
        <taxon>Bacteria</taxon>
        <taxon>Pseudomonadati</taxon>
        <taxon>Pseudomonadota</taxon>
        <taxon>Betaproteobacteria</taxon>
        <taxon>Neisseriales</taxon>
        <taxon>Chitinibacteraceae</taxon>
        <taxon>Deefgea</taxon>
    </lineage>
</organism>
<proteinExistence type="predicted"/>
<dbReference type="SUPFAM" id="SSF53448">
    <property type="entry name" value="Nucleotide-diphospho-sugar transferases"/>
    <property type="match status" value="1"/>
</dbReference>
<accession>A0ABS2C9S6</accession>
<dbReference type="InterPro" id="IPR020039">
    <property type="entry name" value="PseF"/>
</dbReference>
<dbReference type="EC" id="2.7.7.81" evidence="1"/>
<keyword evidence="1" id="KW-0548">Nucleotidyltransferase</keyword>
<keyword evidence="2" id="KW-1185">Reference proteome</keyword>
<dbReference type="EMBL" id="WOFE01000001">
    <property type="protein sequence ID" value="MBM5570884.1"/>
    <property type="molecule type" value="Genomic_DNA"/>
</dbReference>
<reference evidence="1 2" key="1">
    <citation type="submission" date="2019-11" db="EMBL/GenBank/DDBJ databases">
        <title>Novel Deefgea species.</title>
        <authorList>
            <person name="Han J.-H."/>
        </authorList>
    </citation>
    <scope>NUCLEOTIDE SEQUENCE [LARGE SCALE GENOMIC DNA]</scope>
    <source>
        <strain evidence="1 2">LMG 24817</strain>
    </source>
</reference>
<dbReference type="NCBIfam" id="TIGR03584">
    <property type="entry name" value="PseF"/>
    <property type="match status" value="1"/>
</dbReference>
<sequence>MTQRVAIIPARGGSKRIPRKNIRDFCGAPIISYPIKLALTCGLFEKVIVSTDDEEIASIAIQYGAVVPFLRPARLADDFTGTDEVVAHALSELHLANFYPEEVCCIYPTTPLLTPEVVRDSHALLTKNVGLVMTGTTFPSPIQRAFLYSNEFGARSFFPEHAMSRTQDLEKSWYDAGQLYWARPDYFLGRLPIGSRVEIFPLTRLQSQDIDTSDDWLFSEHLYRFVNQKV</sequence>
<evidence type="ECO:0000313" key="2">
    <source>
        <dbReference type="Proteomes" id="UP001195660"/>
    </source>
</evidence>
<gene>
    <name evidence="1" type="primary">pseF</name>
    <name evidence="1" type="ORF">GM173_04735</name>
</gene>
<dbReference type="PANTHER" id="PTHR21485">
    <property type="entry name" value="HAD SUPERFAMILY MEMBERS CMAS AND KDSC"/>
    <property type="match status" value="1"/>
</dbReference>
<dbReference type="InterPro" id="IPR003329">
    <property type="entry name" value="Cytidylyl_trans"/>
</dbReference>
<name>A0ABS2C9S6_9NEIS</name>
<protein>
    <submittedName>
        <fullName evidence="1">Pseudaminic acid cytidylyltransferase</fullName>
        <ecNumber evidence="1">2.7.7.81</ecNumber>
    </submittedName>
</protein>
<dbReference type="Pfam" id="PF02348">
    <property type="entry name" value="CTP_transf_3"/>
    <property type="match status" value="1"/>
</dbReference>
<dbReference type="GO" id="GO:0016779">
    <property type="term" value="F:nucleotidyltransferase activity"/>
    <property type="evidence" value="ECO:0007669"/>
    <property type="project" value="UniProtKB-KW"/>
</dbReference>
<dbReference type="Gene3D" id="3.90.550.10">
    <property type="entry name" value="Spore Coat Polysaccharide Biosynthesis Protein SpsA, Chain A"/>
    <property type="match status" value="1"/>
</dbReference>
<evidence type="ECO:0000313" key="1">
    <source>
        <dbReference type="EMBL" id="MBM5570884.1"/>
    </source>
</evidence>
<keyword evidence="1" id="KW-0808">Transferase</keyword>
<dbReference type="RefSeq" id="WP_203570155.1">
    <property type="nucleotide sequence ID" value="NZ_WOFE01000001.1"/>
</dbReference>
<dbReference type="Proteomes" id="UP001195660">
    <property type="component" value="Unassembled WGS sequence"/>
</dbReference>
<comment type="caution">
    <text evidence="1">The sequence shown here is derived from an EMBL/GenBank/DDBJ whole genome shotgun (WGS) entry which is preliminary data.</text>
</comment>